<feature type="region of interest" description="Disordered" evidence="1">
    <location>
        <begin position="34"/>
        <end position="71"/>
    </location>
</feature>
<proteinExistence type="predicted"/>
<evidence type="ECO:0000259" key="2">
    <source>
        <dbReference type="Pfam" id="PF05627"/>
    </source>
</evidence>
<evidence type="ECO:0000313" key="3">
    <source>
        <dbReference type="EMBL" id="KMZ63032.1"/>
    </source>
</evidence>
<feature type="compositionally biased region" description="Basic and acidic residues" evidence="1">
    <location>
        <begin position="40"/>
        <end position="68"/>
    </location>
</feature>
<evidence type="ECO:0000256" key="1">
    <source>
        <dbReference type="SAM" id="MobiDB-lite"/>
    </source>
</evidence>
<comment type="caution">
    <text evidence="3">The sequence shown here is derived from an EMBL/GenBank/DDBJ whole genome shotgun (WGS) entry which is preliminary data.</text>
</comment>
<evidence type="ECO:0000313" key="4">
    <source>
        <dbReference type="Proteomes" id="UP000036987"/>
    </source>
</evidence>
<reference evidence="4" key="1">
    <citation type="journal article" date="2016" name="Nature">
        <title>The genome of the seagrass Zostera marina reveals angiosperm adaptation to the sea.</title>
        <authorList>
            <person name="Olsen J.L."/>
            <person name="Rouze P."/>
            <person name="Verhelst B."/>
            <person name="Lin Y.-C."/>
            <person name="Bayer T."/>
            <person name="Collen J."/>
            <person name="Dattolo E."/>
            <person name="De Paoli E."/>
            <person name="Dittami S."/>
            <person name="Maumus F."/>
            <person name="Michel G."/>
            <person name="Kersting A."/>
            <person name="Lauritano C."/>
            <person name="Lohaus R."/>
            <person name="Toepel M."/>
            <person name="Tonon T."/>
            <person name="Vanneste K."/>
            <person name="Amirebrahimi M."/>
            <person name="Brakel J."/>
            <person name="Bostroem C."/>
            <person name="Chovatia M."/>
            <person name="Grimwood J."/>
            <person name="Jenkins J.W."/>
            <person name="Jueterbock A."/>
            <person name="Mraz A."/>
            <person name="Stam W.T."/>
            <person name="Tice H."/>
            <person name="Bornberg-Bauer E."/>
            <person name="Green P.J."/>
            <person name="Pearson G.A."/>
            <person name="Procaccini G."/>
            <person name="Duarte C.M."/>
            <person name="Schmutz J."/>
            <person name="Reusch T.B.H."/>
            <person name="Van de Peer Y."/>
        </authorList>
    </citation>
    <scope>NUCLEOTIDE SEQUENCE [LARGE SCALE GENOMIC DNA]</scope>
    <source>
        <strain evidence="4">cv. Finnish</strain>
    </source>
</reference>
<accession>A0A0K9P474</accession>
<dbReference type="Pfam" id="PF05627">
    <property type="entry name" value="AvrRpt-cleavage"/>
    <property type="match status" value="2"/>
</dbReference>
<sequence length="238" mass="26649">MAGVPKFGDWNTGNESNLFTAKFEEARFERGSGAAKQRFGRGDERLGYGVGRDNEEPRYGFDRADGRVGGRGKIMNPNDPLENPGAFFGNKAIKPKNMSQENNQHNHGFPVVNAQLRQAKPSPARNVAPNLAAPHNRFKQPSPSATPPRVNPSGIPANRGHPVPKFGQWDEKVVDDGFSNIFMNAARGQTSTQFGMDPVKMEVDDDVRRKRPHKKSHHNDHNYDTQTRQWCFCGLIKW</sequence>
<dbReference type="GO" id="GO:0005886">
    <property type="term" value="C:plasma membrane"/>
    <property type="evidence" value="ECO:0000318"/>
    <property type="project" value="GO_Central"/>
</dbReference>
<dbReference type="Proteomes" id="UP000036987">
    <property type="component" value="Unassembled WGS sequence"/>
</dbReference>
<gene>
    <name evidence="3" type="ORF">ZOSMA_42G00720</name>
</gene>
<organism evidence="3 4">
    <name type="scientific">Zostera marina</name>
    <name type="common">Eelgrass</name>
    <dbReference type="NCBI Taxonomy" id="29655"/>
    <lineage>
        <taxon>Eukaryota</taxon>
        <taxon>Viridiplantae</taxon>
        <taxon>Streptophyta</taxon>
        <taxon>Embryophyta</taxon>
        <taxon>Tracheophyta</taxon>
        <taxon>Spermatophyta</taxon>
        <taxon>Magnoliopsida</taxon>
        <taxon>Liliopsida</taxon>
        <taxon>Zosteraceae</taxon>
        <taxon>Zostera</taxon>
    </lineage>
</organism>
<feature type="region of interest" description="Disordered" evidence="1">
    <location>
        <begin position="133"/>
        <end position="160"/>
    </location>
</feature>
<feature type="domain" description="RIN4 pathogenic type III effector avirulence factor Avr cleavage site" evidence="2">
    <location>
        <begin position="2"/>
        <end position="30"/>
    </location>
</feature>
<dbReference type="AlphaFoldDB" id="A0A0K9P474"/>
<dbReference type="EMBL" id="LFYR01001279">
    <property type="protein sequence ID" value="KMZ63032.1"/>
    <property type="molecule type" value="Genomic_DNA"/>
</dbReference>
<protein>
    <recommendedName>
        <fullName evidence="2">RIN4 pathogenic type III effector avirulence factor Avr cleavage site domain-containing protein</fullName>
    </recommendedName>
</protein>
<dbReference type="InterPro" id="IPR008700">
    <property type="entry name" value="TypeIII_avirulence_cleave"/>
</dbReference>
<feature type="domain" description="RIN4 pathogenic type III effector avirulence factor Avr cleavage site" evidence="2">
    <location>
        <begin position="159"/>
        <end position="187"/>
    </location>
</feature>
<keyword evidence="4" id="KW-1185">Reference proteome</keyword>
<name>A0A0K9P474_ZOSMR</name>